<sequence length="105" mass="11987">MLNLLQMFVSEGKMPIAGLIVILYVVIAEWRIAKMKKRWISCVSSLAKMQKDKTLWYSGVLPQADALCLFEDADGKYLISTLNGTPSADFSKIKRWIYLKDLENL</sequence>
<comment type="caution">
    <text evidence="2">The sequence shown here is derived from an EMBL/GenBank/DDBJ whole genome shotgun (WGS) entry which is preliminary data.</text>
</comment>
<proteinExistence type="predicted"/>
<dbReference type="Proteomes" id="UP000824107">
    <property type="component" value="Unassembled WGS sequence"/>
</dbReference>
<gene>
    <name evidence="2" type="ORF">IAD20_07170</name>
</gene>
<evidence type="ECO:0000256" key="1">
    <source>
        <dbReference type="SAM" id="Phobius"/>
    </source>
</evidence>
<keyword evidence="1" id="KW-1133">Transmembrane helix</keyword>
<keyword evidence="1" id="KW-0472">Membrane</keyword>
<name>A0A9D1M4W2_9PROT</name>
<organism evidence="2 3">
    <name type="scientific">Candidatus Scatocola faecipullorum</name>
    <dbReference type="NCBI Taxonomy" id="2840917"/>
    <lineage>
        <taxon>Bacteria</taxon>
        <taxon>Pseudomonadati</taxon>
        <taxon>Pseudomonadota</taxon>
        <taxon>Alphaproteobacteria</taxon>
        <taxon>Rhodospirillales</taxon>
        <taxon>Rhodospirillaceae</taxon>
        <taxon>Rhodospirillaceae incertae sedis</taxon>
        <taxon>Candidatus Scatocola</taxon>
    </lineage>
</organism>
<keyword evidence="1" id="KW-0812">Transmembrane</keyword>
<reference evidence="2" key="2">
    <citation type="journal article" date="2021" name="PeerJ">
        <title>Extensive microbial diversity within the chicken gut microbiome revealed by metagenomics and culture.</title>
        <authorList>
            <person name="Gilroy R."/>
            <person name="Ravi A."/>
            <person name="Getino M."/>
            <person name="Pursley I."/>
            <person name="Horton D.L."/>
            <person name="Alikhan N.F."/>
            <person name="Baker D."/>
            <person name="Gharbi K."/>
            <person name="Hall N."/>
            <person name="Watson M."/>
            <person name="Adriaenssens E.M."/>
            <person name="Foster-Nyarko E."/>
            <person name="Jarju S."/>
            <person name="Secka A."/>
            <person name="Antonio M."/>
            <person name="Oren A."/>
            <person name="Chaudhuri R.R."/>
            <person name="La Ragione R."/>
            <person name="Hildebrand F."/>
            <person name="Pallen M.J."/>
        </authorList>
    </citation>
    <scope>NUCLEOTIDE SEQUENCE</scope>
    <source>
        <strain evidence="2">ChiW3-316</strain>
    </source>
</reference>
<dbReference type="AlphaFoldDB" id="A0A9D1M4W2"/>
<evidence type="ECO:0000313" key="2">
    <source>
        <dbReference type="EMBL" id="HIU53845.1"/>
    </source>
</evidence>
<accession>A0A9D1M4W2</accession>
<dbReference type="EMBL" id="DVNC01000050">
    <property type="protein sequence ID" value="HIU53845.1"/>
    <property type="molecule type" value="Genomic_DNA"/>
</dbReference>
<evidence type="ECO:0000313" key="3">
    <source>
        <dbReference type="Proteomes" id="UP000824107"/>
    </source>
</evidence>
<reference evidence="2" key="1">
    <citation type="submission" date="2020-10" db="EMBL/GenBank/DDBJ databases">
        <authorList>
            <person name="Gilroy R."/>
        </authorList>
    </citation>
    <scope>NUCLEOTIDE SEQUENCE</scope>
    <source>
        <strain evidence="2">ChiW3-316</strain>
    </source>
</reference>
<protein>
    <submittedName>
        <fullName evidence="2">Uncharacterized protein</fullName>
    </submittedName>
</protein>
<feature type="transmembrane region" description="Helical" evidence="1">
    <location>
        <begin position="12"/>
        <end position="30"/>
    </location>
</feature>